<comment type="similarity">
    <text evidence="2">Belongs to the YPP1 family.</text>
</comment>
<proteinExistence type="inferred from homology"/>
<evidence type="ECO:0000256" key="3">
    <source>
        <dbReference type="SAM" id="MobiDB-lite"/>
    </source>
</evidence>
<feature type="region of interest" description="Disordered" evidence="3">
    <location>
        <begin position="1"/>
        <end position="20"/>
    </location>
</feature>
<comment type="function">
    <text evidence="1">Involved in endocytosis.</text>
</comment>
<dbReference type="Proteomes" id="UP000322000">
    <property type="component" value="Chromosome 27"/>
</dbReference>
<sequence>MTSRSKNAVRGYETEIEKSREESNWKKAVELAQQLKARSPQHESLAHFLIGEGKLEAHLEEWPPTKENIERAQRELSEARGYLTLATDEAGKRAGVALDAHLLLGKLNYACGAYDDALKNYKLAELNTLTEKELPVRSLRIVAESYAIKGLCLEQNTIPGSTSKYKQAERESEMIRSFELSSDLTLLYLQRTGASARAGPTLETALQRVPILHIRAGRLQNAIDRYREMLNAVESVSTQALRLTLTRQLAEVLMRGVTGQVYKAPEKLAVEPPRGTLTRRREDHVSEGPWKPKKYAAINQFVPRNEYEEVVLLLLVGEAMAVRDAVLSQSAEFEAARAHALRNAVAVVDLLALAAARWGQLCLLLEVSCMYEAARAHALRNAVAVVDLLALAAARWGQLCLLLEVSCMYEAARAHALRNAVAVVDLLALAAARWGQLCLLLEVSCMYEAARAHALRNAVAVVDLLALAAARWGQLCLLLEVSCMYEAARAHALRNAVAVVDLLALAAARWGQLCLLLEVSCMYEAARAHALRNAVAVVDLLALAAARWGQLCLLLEVSCMYEAARAHALRNAVAVVDLLALAAARWGQLCLLLEVSCMYEAARAHALRNAVAVVDLLALAAARWGQLCLLLEVSCMYEAARAHALRNAVAVVDLLALAAARWGQLCLLLEVSCMYEAARAHALRNAVAVVDLLALAAARWGQLCLLLEVSCMYEAARAHALRNAVAVVDLLALAAARWGQLCLLLESLERAMKFSFGCAHMWRQRALATAAAAPARAPPPAPLTHNTHVAPGSSAWSAGVRAASVARRAAPLSPQDAPLRLVAANTCYKMGWIEEGIEMAEEALAIEEEQEGPMLARCCLYTAIGYQMKAQKTNARIDKEAANDKSLKLLLRSVQLDNNDHLAFYYLALQYMHLGMLNEAMDATRACLSARGECGGGLRLAAALWSCACAGSRGARALAAARLARDHYPSADWPLAALAALQLTWETPEVRTHTH</sequence>
<dbReference type="GO" id="GO:0046854">
    <property type="term" value="P:phosphatidylinositol phosphate biosynthetic process"/>
    <property type="evidence" value="ECO:0007669"/>
    <property type="project" value="TreeGrafter"/>
</dbReference>
<dbReference type="InterPro" id="IPR051722">
    <property type="entry name" value="Endocytosis_PI4K-reg_protein"/>
</dbReference>
<dbReference type="CTD" id="225049"/>
<dbReference type="InterPro" id="IPR045819">
    <property type="entry name" value="TTC7_N"/>
</dbReference>
<evidence type="ECO:0000313" key="5">
    <source>
        <dbReference type="Proteomes" id="UP000322000"/>
    </source>
</evidence>
<organism evidence="5 6">
    <name type="scientific">Trichoplusia ni</name>
    <name type="common">Cabbage looper</name>
    <dbReference type="NCBI Taxonomy" id="7111"/>
    <lineage>
        <taxon>Eukaryota</taxon>
        <taxon>Metazoa</taxon>
        <taxon>Ecdysozoa</taxon>
        <taxon>Arthropoda</taxon>
        <taxon>Hexapoda</taxon>
        <taxon>Insecta</taxon>
        <taxon>Pterygota</taxon>
        <taxon>Neoptera</taxon>
        <taxon>Endopterygota</taxon>
        <taxon>Lepidoptera</taxon>
        <taxon>Glossata</taxon>
        <taxon>Ditrysia</taxon>
        <taxon>Noctuoidea</taxon>
        <taxon>Noctuidae</taxon>
        <taxon>Plusiinae</taxon>
        <taxon>Trichoplusia</taxon>
    </lineage>
</organism>
<dbReference type="GO" id="GO:0005886">
    <property type="term" value="C:plasma membrane"/>
    <property type="evidence" value="ECO:0007669"/>
    <property type="project" value="TreeGrafter"/>
</dbReference>
<dbReference type="SUPFAM" id="SSF48452">
    <property type="entry name" value="TPR-like"/>
    <property type="match status" value="1"/>
</dbReference>
<dbReference type="RefSeq" id="XP_026744368.1">
    <property type="nucleotide sequence ID" value="XM_026888567.1"/>
</dbReference>
<dbReference type="GeneID" id="113505761"/>
<keyword evidence="5" id="KW-1185">Reference proteome</keyword>
<dbReference type="Pfam" id="PF19440">
    <property type="entry name" value="TTC7_N"/>
    <property type="match status" value="1"/>
</dbReference>
<dbReference type="FunCoup" id="A0A7E5WU54">
    <property type="interactions" value="417"/>
</dbReference>
<evidence type="ECO:0000256" key="1">
    <source>
        <dbReference type="ARBA" id="ARBA00002550"/>
    </source>
</evidence>
<dbReference type="OrthoDB" id="29013at2759"/>
<dbReference type="InterPro" id="IPR011990">
    <property type="entry name" value="TPR-like_helical_dom_sf"/>
</dbReference>
<dbReference type="GO" id="GO:0072659">
    <property type="term" value="P:protein localization to plasma membrane"/>
    <property type="evidence" value="ECO:0007669"/>
    <property type="project" value="TreeGrafter"/>
</dbReference>
<evidence type="ECO:0000313" key="6">
    <source>
        <dbReference type="RefSeq" id="XP_026744368.1"/>
    </source>
</evidence>
<dbReference type="PANTHER" id="PTHR23083">
    <property type="entry name" value="TETRATRICOPEPTIDE REPEAT PROTEIN, TPR"/>
    <property type="match status" value="1"/>
</dbReference>
<dbReference type="Gene3D" id="1.25.40.10">
    <property type="entry name" value="Tetratricopeptide repeat domain"/>
    <property type="match status" value="2"/>
</dbReference>
<name>A0A7E5WU54_TRINI</name>
<dbReference type="InParanoid" id="A0A7E5WU54"/>
<gene>
    <name evidence="6" type="primary">LOC113505761</name>
</gene>
<dbReference type="AlphaFoldDB" id="A0A7E5WU54"/>
<dbReference type="KEGG" id="tnl:113505761"/>
<feature type="domain" description="Tetratricopeptide repeat protein 7 N-terminal" evidence="4">
    <location>
        <begin position="1"/>
        <end position="366"/>
    </location>
</feature>
<protein>
    <submittedName>
        <fullName evidence="6">Tetratricopeptide repeat protein 7B-like</fullName>
    </submittedName>
</protein>
<dbReference type="PANTHER" id="PTHR23083:SF464">
    <property type="entry name" value="TETRATRICOPEPTIDE REPEAT DOMAIN 7, ISOFORM A"/>
    <property type="match status" value="1"/>
</dbReference>
<accession>A0A7E5WU54</accession>
<evidence type="ECO:0000256" key="2">
    <source>
        <dbReference type="ARBA" id="ARBA00038251"/>
    </source>
</evidence>
<evidence type="ECO:0000259" key="4">
    <source>
        <dbReference type="Pfam" id="PF19440"/>
    </source>
</evidence>
<reference evidence="6" key="1">
    <citation type="submission" date="2025-08" db="UniProtKB">
        <authorList>
            <consortium name="RefSeq"/>
        </authorList>
    </citation>
    <scope>IDENTIFICATION</scope>
</reference>